<dbReference type="AlphaFoldDB" id="A0A498N8Y5"/>
<evidence type="ECO:0000256" key="2">
    <source>
        <dbReference type="ARBA" id="ARBA00023098"/>
    </source>
</evidence>
<keyword evidence="2 3" id="KW-0443">Lipid metabolism</keyword>
<dbReference type="PROSITE" id="PS51210">
    <property type="entry name" value="PLA2C"/>
    <property type="match status" value="1"/>
</dbReference>
<accession>A0A498N8Y5</accession>
<dbReference type="Pfam" id="PF01735">
    <property type="entry name" value="PLA2_B"/>
    <property type="match status" value="1"/>
</dbReference>
<evidence type="ECO:0000259" key="4">
    <source>
        <dbReference type="PROSITE" id="PS51210"/>
    </source>
</evidence>
<evidence type="ECO:0000256" key="3">
    <source>
        <dbReference type="PROSITE-ProRule" id="PRU00555"/>
    </source>
</evidence>
<dbReference type="InterPro" id="IPR016035">
    <property type="entry name" value="Acyl_Trfase/lysoPLipase"/>
</dbReference>
<evidence type="ECO:0000313" key="5">
    <source>
        <dbReference type="EMBL" id="RXN28683.1"/>
    </source>
</evidence>
<dbReference type="GO" id="GO:0047498">
    <property type="term" value="F:calcium-dependent phospholipase A2 activity"/>
    <property type="evidence" value="ECO:0007669"/>
    <property type="project" value="TreeGrafter"/>
</dbReference>
<proteinExistence type="predicted"/>
<reference evidence="5 6" key="1">
    <citation type="submission" date="2018-03" db="EMBL/GenBank/DDBJ databases">
        <title>Draft genome sequence of Rohu Carp (Labeo rohita).</title>
        <authorList>
            <person name="Das P."/>
            <person name="Kushwaha B."/>
            <person name="Joshi C.G."/>
            <person name="Kumar D."/>
            <person name="Nagpure N.S."/>
            <person name="Sahoo L."/>
            <person name="Das S.P."/>
            <person name="Bit A."/>
            <person name="Patnaik S."/>
            <person name="Meher P.K."/>
            <person name="Jayasankar P."/>
            <person name="Koringa P.G."/>
            <person name="Patel N.V."/>
            <person name="Hinsu A.T."/>
            <person name="Kumar R."/>
            <person name="Pandey M."/>
            <person name="Agarwal S."/>
            <person name="Srivastava S."/>
            <person name="Singh M."/>
            <person name="Iquebal M.A."/>
            <person name="Jaiswal S."/>
            <person name="Angadi U.B."/>
            <person name="Kumar N."/>
            <person name="Raza M."/>
            <person name="Shah T.M."/>
            <person name="Rai A."/>
            <person name="Jena J.K."/>
        </authorList>
    </citation>
    <scope>NUCLEOTIDE SEQUENCE [LARGE SCALE GENOMIC DNA]</scope>
    <source>
        <strain evidence="5">DASCIFA01</strain>
        <tissue evidence="5">Testis</tissue>
    </source>
</reference>
<dbReference type="STRING" id="84645.A0A498N8Y5"/>
<protein>
    <submittedName>
        <fullName evidence="5">Cytosolic phospholipase A2 gamma-like protein</fullName>
    </submittedName>
</protein>
<dbReference type="GO" id="GO:0005635">
    <property type="term" value="C:nuclear envelope"/>
    <property type="evidence" value="ECO:0007669"/>
    <property type="project" value="TreeGrafter"/>
</dbReference>
<dbReference type="EMBL" id="QBIY01011854">
    <property type="protein sequence ID" value="RXN28683.1"/>
    <property type="molecule type" value="Genomic_DNA"/>
</dbReference>
<feature type="domain" description="PLA2c" evidence="4">
    <location>
        <begin position="46"/>
        <end position="476"/>
    </location>
</feature>
<dbReference type="InterPro" id="IPR002642">
    <property type="entry name" value="LysoPLipase_cat_dom"/>
</dbReference>
<gene>
    <name evidence="5" type="ORF">ROHU_005324</name>
</gene>
<keyword evidence="3" id="KW-0442">Lipid degradation</keyword>
<dbReference type="PANTHER" id="PTHR10728">
    <property type="entry name" value="CYTOSOLIC PHOSPHOLIPASE A2"/>
    <property type="match status" value="1"/>
</dbReference>
<dbReference type="GO" id="GO:0005509">
    <property type="term" value="F:calcium ion binding"/>
    <property type="evidence" value="ECO:0007669"/>
    <property type="project" value="TreeGrafter"/>
</dbReference>
<sequence length="476" mass="53856">MGGSSSSRSSENEVPNTAFLGFGGGQRAMVDLMGSLVQLHNTGGSNSRHSKSEVRIQHSLNEKEEAFVARRKKTVLQCLRKLQINCDWDNLPNIALLGSGGGQRAMVALLGSLVELDKAGLLDCVLYLSGVSGSTWCMASLYKEPDWSTKLETVKNKIIERLNGPGVSRGDTYEKLTKYWESTGRDGKDFSMTHIWAAMVITTYVKEIDEHTLSEQWDHLSKDPFPIYTVIDKQCQQQGDGDPWFEISPYEAGYSLTGAFVETSSFGSQFDNGRKIKEQPEMDMLYLQGPLMLTSINKCFDEWIWGRKYNFLYKMTDKTVPPTLLKSETRDYIDAGLLNNSPYFSVLRKERDIDLIISLDFSEGDPFMTVREAAEMCKKLKIPFPEVNIPSEDVKKPKDFYVFKGQNTPTVIHIPLFNVVNYDIGAWWKNYTTFQGPYSAEMITDLMEVAGKNISNNRGKLLEQIREVSITKRFKS</sequence>
<organism evidence="5 6">
    <name type="scientific">Labeo rohita</name>
    <name type="common">Indian major carp</name>
    <name type="synonym">Cyprinus rohita</name>
    <dbReference type="NCBI Taxonomy" id="84645"/>
    <lineage>
        <taxon>Eukaryota</taxon>
        <taxon>Metazoa</taxon>
        <taxon>Chordata</taxon>
        <taxon>Craniata</taxon>
        <taxon>Vertebrata</taxon>
        <taxon>Euteleostomi</taxon>
        <taxon>Actinopterygii</taxon>
        <taxon>Neopterygii</taxon>
        <taxon>Teleostei</taxon>
        <taxon>Ostariophysi</taxon>
        <taxon>Cypriniformes</taxon>
        <taxon>Cyprinidae</taxon>
        <taxon>Labeoninae</taxon>
        <taxon>Labeonini</taxon>
        <taxon>Labeo</taxon>
    </lineage>
</organism>
<dbReference type="GO" id="GO:0046475">
    <property type="term" value="P:glycerophospholipid catabolic process"/>
    <property type="evidence" value="ECO:0007669"/>
    <property type="project" value="TreeGrafter"/>
</dbReference>
<dbReference type="Gene3D" id="3.40.1090.10">
    <property type="entry name" value="Cytosolic phospholipase A2 catalytic domain"/>
    <property type="match status" value="2"/>
</dbReference>
<evidence type="ECO:0000313" key="6">
    <source>
        <dbReference type="Proteomes" id="UP000290572"/>
    </source>
</evidence>
<keyword evidence="6" id="KW-1185">Reference proteome</keyword>
<dbReference type="Proteomes" id="UP000290572">
    <property type="component" value="Unassembled WGS sequence"/>
</dbReference>
<dbReference type="GO" id="GO:0005654">
    <property type="term" value="C:nucleoplasm"/>
    <property type="evidence" value="ECO:0007669"/>
    <property type="project" value="TreeGrafter"/>
</dbReference>
<dbReference type="GO" id="GO:0005829">
    <property type="term" value="C:cytosol"/>
    <property type="evidence" value="ECO:0007669"/>
    <property type="project" value="TreeGrafter"/>
</dbReference>
<dbReference type="GO" id="GO:0005544">
    <property type="term" value="F:calcium-dependent phospholipid binding"/>
    <property type="evidence" value="ECO:0007669"/>
    <property type="project" value="TreeGrafter"/>
</dbReference>
<dbReference type="PANTHER" id="PTHR10728:SF39">
    <property type="entry name" value="CYTOSOLIC PHOSPHOLIPASE A2 GAMMA"/>
    <property type="match status" value="1"/>
</dbReference>
<dbReference type="SUPFAM" id="SSF52151">
    <property type="entry name" value="FabD/lysophospholipase-like"/>
    <property type="match status" value="1"/>
</dbReference>
<comment type="caution">
    <text evidence="5">The sequence shown here is derived from an EMBL/GenBank/DDBJ whole genome shotgun (WGS) entry which is preliminary data.</text>
</comment>
<keyword evidence="1 3" id="KW-0378">Hydrolase</keyword>
<dbReference type="SMART" id="SM00022">
    <property type="entry name" value="PLAc"/>
    <property type="match status" value="1"/>
</dbReference>
<name>A0A498N8Y5_LABRO</name>
<evidence type="ECO:0000256" key="1">
    <source>
        <dbReference type="ARBA" id="ARBA00022801"/>
    </source>
</evidence>